<comment type="caution">
    <text evidence="2">The sequence shown here is derived from an EMBL/GenBank/DDBJ whole genome shotgun (WGS) entry which is preliminary data.</text>
</comment>
<dbReference type="RefSeq" id="WP_106931163.1">
    <property type="nucleotide sequence ID" value="NZ_PYFT01000001.1"/>
</dbReference>
<keyword evidence="3" id="KW-1185">Reference proteome</keyword>
<dbReference type="InterPro" id="IPR036291">
    <property type="entry name" value="NAD(P)-bd_dom_sf"/>
</dbReference>
<dbReference type="OrthoDB" id="9790734at2"/>
<evidence type="ECO:0000313" key="3">
    <source>
        <dbReference type="Proteomes" id="UP000240357"/>
    </source>
</evidence>
<dbReference type="AlphaFoldDB" id="A0A2T2YHK0"/>
<protein>
    <recommendedName>
        <fullName evidence="1">NAD(P)-binding domain-containing protein</fullName>
    </recommendedName>
</protein>
<organism evidence="2 3">
    <name type="scientific">Adhaeribacter arboris</name>
    <dbReference type="NCBI Taxonomy" id="2072846"/>
    <lineage>
        <taxon>Bacteria</taxon>
        <taxon>Pseudomonadati</taxon>
        <taxon>Bacteroidota</taxon>
        <taxon>Cytophagia</taxon>
        <taxon>Cytophagales</taxon>
        <taxon>Hymenobacteraceae</taxon>
        <taxon>Adhaeribacter</taxon>
    </lineage>
</organism>
<dbReference type="SUPFAM" id="SSF51735">
    <property type="entry name" value="NAD(P)-binding Rossmann-fold domains"/>
    <property type="match status" value="1"/>
</dbReference>
<dbReference type="InterPro" id="IPR051606">
    <property type="entry name" value="Polyketide_Oxido-like"/>
</dbReference>
<dbReference type="InterPro" id="IPR016040">
    <property type="entry name" value="NAD(P)-bd_dom"/>
</dbReference>
<proteinExistence type="predicted"/>
<dbReference type="Gene3D" id="3.40.50.720">
    <property type="entry name" value="NAD(P)-binding Rossmann-like Domain"/>
    <property type="match status" value="1"/>
</dbReference>
<feature type="domain" description="NAD(P)-binding" evidence="1">
    <location>
        <begin position="7"/>
        <end position="197"/>
    </location>
</feature>
<dbReference type="EMBL" id="PYFT01000001">
    <property type="protein sequence ID" value="PSR54987.1"/>
    <property type="molecule type" value="Genomic_DNA"/>
</dbReference>
<sequence>MKILILGASGATGQHLVQQALEQKHQVTAFVRDLTKLNASHPQLTLVQGNVSDLATVQRAIVGQEAVVSALGANRMFQFDQVLVDGMANVIKAMESNDVRRIIYLSTLGLPESRKEAGFMIRNLAPILLRTEFKGHELREKMIRKSNLEWQIVRAPILTNGPLTKKYQSGENLKSNQFVTSLSRADTADFMLSQLTDFRYLRKPVRLMPALK</sequence>
<gene>
    <name evidence="2" type="ORF">AHMF7605_16485</name>
</gene>
<dbReference type="GO" id="GO:0004074">
    <property type="term" value="F:biliverdin reductase [NAD(P)H] activity"/>
    <property type="evidence" value="ECO:0007669"/>
    <property type="project" value="TreeGrafter"/>
</dbReference>
<dbReference type="Proteomes" id="UP000240357">
    <property type="component" value="Unassembled WGS sequence"/>
</dbReference>
<name>A0A2T2YHK0_9BACT</name>
<dbReference type="Pfam" id="PF13460">
    <property type="entry name" value="NAD_binding_10"/>
    <property type="match status" value="1"/>
</dbReference>
<evidence type="ECO:0000313" key="2">
    <source>
        <dbReference type="EMBL" id="PSR54987.1"/>
    </source>
</evidence>
<dbReference type="CDD" id="cd05244">
    <property type="entry name" value="BVR-B_like_SDR_a"/>
    <property type="match status" value="1"/>
</dbReference>
<accession>A0A2T2YHK0</accession>
<dbReference type="PANTHER" id="PTHR43355">
    <property type="entry name" value="FLAVIN REDUCTASE (NADPH)"/>
    <property type="match status" value="1"/>
</dbReference>
<reference evidence="2 3" key="1">
    <citation type="submission" date="2018-03" db="EMBL/GenBank/DDBJ databases">
        <title>Adhaeribacter sp. HMF7605 Genome sequencing and assembly.</title>
        <authorList>
            <person name="Kang H."/>
            <person name="Kang J."/>
            <person name="Cha I."/>
            <person name="Kim H."/>
            <person name="Joh K."/>
        </authorList>
    </citation>
    <scope>NUCLEOTIDE SEQUENCE [LARGE SCALE GENOMIC DNA]</scope>
    <source>
        <strain evidence="2 3">HMF7605</strain>
    </source>
</reference>
<dbReference type="GO" id="GO:0042602">
    <property type="term" value="F:riboflavin reductase (NADPH) activity"/>
    <property type="evidence" value="ECO:0007669"/>
    <property type="project" value="TreeGrafter"/>
</dbReference>
<dbReference type="PANTHER" id="PTHR43355:SF2">
    <property type="entry name" value="FLAVIN REDUCTASE (NADPH)"/>
    <property type="match status" value="1"/>
</dbReference>
<evidence type="ECO:0000259" key="1">
    <source>
        <dbReference type="Pfam" id="PF13460"/>
    </source>
</evidence>